<reference evidence="3 4" key="1">
    <citation type="submission" date="2016-06" db="EMBL/GenBank/DDBJ databases">
        <title>Evolution of pathogenesis and genome organization in the Tremellales.</title>
        <authorList>
            <person name="Cuomo C."/>
            <person name="Litvintseva A."/>
            <person name="Heitman J."/>
            <person name="Chen Y."/>
            <person name="Sun S."/>
            <person name="Springer D."/>
            <person name="Dromer F."/>
            <person name="Young S."/>
            <person name="Zeng Q."/>
            <person name="Chapman S."/>
            <person name="Gujja S."/>
            <person name="Saif S."/>
            <person name="Birren B."/>
        </authorList>
    </citation>
    <scope>NUCLEOTIDE SEQUENCE [LARGE SCALE GENOMIC DNA]</scope>
    <source>
        <strain evidence="3 4">CBS 6039</strain>
    </source>
</reference>
<sequence>MVKTIESYKEFNELTVLPEITSSDVVIIHFWATGSGPCQTMSLSFRSLESDYPGTKFYKVDVDKHPDIVAKLGISSLPIFVAHKNGTKVGDYVGDNPQGLVAQLETVAGAR</sequence>
<proteinExistence type="predicted"/>
<dbReference type="PROSITE" id="PS51352">
    <property type="entry name" value="THIOREDOXIN_2"/>
    <property type="match status" value="1"/>
</dbReference>
<dbReference type="AlphaFoldDB" id="A0A1E3I6M4"/>
<accession>A0A1E3I6M4</accession>
<name>A0A1E3I6M4_9TREE</name>
<dbReference type="STRING" id="1295533.A0A1E3I6M4"/>
<organism evidence="3 4">
    <name type="scientific">Cryptococcus amylolentus CBS 6039</name>
    <dbReference type="NCBI Taxonomy" id="1295533"/>
    <lineage>
        <taxon>Eukaryota</taxon>
        <taxon>Fungi</taxon>
        <taxon>Dikarya</taxon>
        <taxon>Basidiomycota</taxon>
        <taxon>Agaricomycotina</taxon>
        <taxon>Tremellomycetes</taxon>
        <taxon>Tremellales</taxon>
        <taxon>Cryptococcaceae</taxon>
        <taxon>Cryptococcus</taxon>
    </lineage>
</organism>
<dbReference type="GeneID" id="30151639"/>
<gene>
    <name evidence="3" type="ORF">L202_00330</name>
</gene>
<keyword evidence="4" id="KW-1185">Reference proteome</keyword>
<dbReference type="Pfam" id="PF00085">
    <property type="entry name" value="Thioredoxin"/>
    <property type="match status" value="1"/>
</dbReference>
<dbReference type="InterPro" id="IPR036249">
    <property type="entry name" value="Thioredoxin-like_sf"/>
</dbReference>
<evidence type="ECO:0000256" key="1">
    <source>
        <dbReference type="ARBA" id="ARBA00023157"/>
    </source>
</evidence>
<dbReference type="Proteomes" id="UP000094065">
    <property type="component" value="Unassembled WGS sequence"/>
</dbReference>
<dbReference type="SUPFAM" id="SSF52833">
    <property type="entry name" value="Thioredoxin-like"/>
    <property type="match status" value="1"/>
</dbReference>
<comment type="caution">
    <text evidence="3">The sequence shown here is derived from an EMBL/GenBank/DDBJ whole genome shotgun (WGS) entry which is preliminary data.</text>
</comment>
<dbReference type="OrthoDB" id="2121326at2759"/>
<evidence type="ECO:0000259" key="2">
    <source>
        <dbReference type="PROSITE" id="PS51352"/>
    </source>
</evidence>
<feature type="domain" description="Thioredoxin" evidence="2">
    <location>
        <begin position="1"/>
        <end position="111"/>
    </location>
</feature>
<dbReference type="InterPro" id="IPR013766">
    <property type="entry name" value="Thioredoxin_domain"/>
</dbReference>
<dbReference type="EMBL" id="AWGJ01000001">
    <property type="protein sequence ID" value="ODN84363.1"/>
    <property type="molecule type" value="Genomic_DNA"/>
</dbReference>
<protein>
    <recommendedName>
        <fullName evidence="2">Thioredoxin domain-containing protein</fullName>
    </recommendedName>
</protein>
<dbReference type="PANTHER" id="PTHR46115">
    <property type="entry name" value="THIOREDOXIN-LIKE PROTEIN 1"/>
    <property type="match status" value="1"/>
</dbReference>
<keyword evidence="1" id="KW-1015">Disulfide bond</keyword>
<dbReference type="RefSeq" id="XP_018998166.1">
    <property type="nucleotide sequence ID" value="XM_019133461.1"/>
</dbReference>
<evidence type="ECO:0000313" key="3">
    <source>
        <dbReference type="EMBL" id="ODN84363.1"/>
    </source>
</evidence>
<evidence type="ECO:0000313" key="4">
    <source>
        <dbReference type="Proteomes" id="UP000094065"/>
    </source>
</evidence>
<dbReference type="Gene3D" id="3.40.30.10">
    <property type="entry name" value="Glutaredoxin"/>
    <property type="match status" value="1"/>
</dbReference>
<dbReference type="CDD" id="cd02947">
    <property type="entry name" value="TRX_family"/>
    <property type="match status" value="1"/>
</dbReference>